<dbReference type="PANTHER" id="PTHR11461:SF340">
    <property type="entry name" value="SERPIN DOMAIN-CONTAINING PROTEIN"/>
    <property type="match status" value="1"/>
</dbReference>
<evidence type="ECO:0000256" key="1">
    <source>
        <dbReference type="ARBA" id="ARBA00009500"/>
    </source>
</evidence>
<dbReference type="InterPro" id="IPR042178">
    <property type="entry name" value="Serpin_sf_1"/>
</dbReference>
<evidence type="ECO:0000313" key="5">
    <source>
        <dbReference type="Proteomes" id="UP001497516"/>
    </source>
</evidence>
<accession>A0AAV2GHX4</accession>
<reference evidence="4 5" key="1">
    <citation type="submission" date="2024-04" db="EMBL/GenBank/DDBJ databases">
        <authorList>
            <person name="Fracassetti M."/>
        </authorList>
    </citation>
    <scope>NUCLEOTIDE SEQUENCE [LARGE SCALE GENOMIC DNA]</scope>
</reference>
<dbReference type="SMART" id="SM00093">
    <property type="entry name" value="SERPIN"/>
    <property type="match status" value="1"/>
</dbReference>
<dbReference type="InterPro" id="IPR023795">
    <property type="entry name" value="Serpin_CS"/>
</dbReference>
<dbReference type="AlphaFoldDB" id="A0AAV2GHX4"/>
<dbReference type="PROSITE" id="PS00284">
    <property type="entry name" value="SERPIN"/>
    <property type="match status" value="1"/>
</dbReference>
<dbReference type="Gene3D" id="3.30.497.10">
    <property type="entry name" value="Antithrombin, subunit I, domain 2"/>
    <property type="match status" value="2"/>
</dbReference>
<evidence type="ECO:0000313" key="4">
    <source>
        <dbReference type="EMBL" id="CAL1409764.1"/>
    </source>
</evidence>
<proteinExistence type="inferred from homology"/>
<dbReference type="Proteomes" id="UP001497516">
    <property type="component" value="Chromosome 9"/>
</dbReference>
<name>A0AAV2GHX4_9ROSI</name>
<dbReference type="GO" id="GO:0004867">
    <property type="term" value="F:serine-type endopeptidase inhibitor activity"/>
    <property type="evidence" value="ECO:0007669"/>
    <property type="project" value="InterPro"/>
</dbReference>
<evidence type="ECO:0000256" key="2">
    <source>
        <dbReference type="RuleBase" id="RU000411"/>
    </source>
</evidence>
<dbReference type="GO" id="GO:0005615">
    <property type="term" value="C:extracellular space"/>
    <property type="evidence" value="ECO:0007669"/>
    <property type="project" value="InterPro"/>
</dbReference>
<dbReference type="InterPro" id="IPR042185">
    <property type="entry name" value="Serpin_sf_2"/>
</dbReference>
<evidence type="ECO:0000259" key="3">
    <source>
        <dbReference type="SMART" id="SM00093"/>
    </source>
</evidence>
<keyword evidence="5" id="KW-1185">Reference proteome</keyword>
<comment type="similarity">
    <text evidence="1 2">Belongs to the serpin family.</text>
</comment>
<feature type="domain" description="Serpin" evidence="3">
    <location>
        <begin position="10"/>
        <end position="428"/>
    </location>
</feature>
<dbReference type="InterPro" id="IPR000215">
    <property type="entry name" value="Serpin_fam"/>
</dbReference>
<dbReference type="Pfam" id="PF00079">
    <property type="entry name" value="Serpin"/>
    <property type="match status" value="1"/>
</dbReference>
<gene>
    <name evidence="4" type="ORF">LTRI10_LOCUS49236</name>
</gene>
<dbReference type="PANTHER" id="PTHR11461">
    <property type="entry name" value="SERINE PROTEASE INHIBITOR, SERPIN"/>
    <property type="match status" value="1"/>
</dbReference>
<sequence>MDFCVGVGIEAILREIKAAATNPSAGNLLTSPSSLHFSLCIVACGATGRTSDQLLAALGYESVQDLNSKALSFMAALTTADDDNNNSNKSANLPTPPPTEFVNPSGMPYFYPSMFSGQPAQQPAGGREATVMAGSAIWFDHESPLKPSFERVIKDVYRAKYSYGDFRLQALRIAEEINQWADRATKGHIKDIIGPDNIRKELVMILVNAIYFKGFWTQPFAKVMTQEEDFYLFDGTKIRTSFMRHPMSNHYYGSFDGFKVLKLPYENGTKKQQQQFTMYIFLPTTISLQEMLLRFCPYLGPMQNLELQQTMLEKVWIPKLKFTSLFNPCDIMKDLGLQLPFQRLGEFTEMVGHNSERICVNEVYQKAYIEVDEEGTEAAAVTVMSFGCPPPSPPPPPEEKFVADRPFMFMIQEEVSRAVLFLGAVLDPRQQ</sequence>
<dbReference type="InterPro" id="IPR036186">
    <property type="entry name" value="Serpin_sf"/>
</dbReference>
<organism evidence="4 5">
    <name type="scientific">Linum trigynum</name>
    <dbReference type="NCBI Taxonomy" id="586398"/>
    <lineage>
        <taxon>Eukaryota</taxon>
        <taxon>Viridiplantae</taxon>
        <taxon>Streptophyta</taxon>
        <taxon>Embryophyta</taxon>
        <taxon>Tracheophyta</taxon>
        <taxon>Spermatophyta</taxon>
        <taxon>Magnoliopsida</taxon>
        <taxon>eudicotyledons</taxon>
        <taxon>Gunneridae</taxon>
        <taxon>Pentapetalae</taxon>
        <taxon>rosids</taxon>
        <taxon>fabids</taxon>
        <taxon>Malpighiales</taxon>
        <taxon>Linaceae</taxon>
        <taxon>Linum</taxon>
    </lineage>
</organism>
<dbReference type="Gene3D" id="2.30.39.10">
    <property type="entry name" value="Alpha-1-antitrypsin, domain 1"/>
    <property type="match status" value="1"/>
</dbReference>
<dbReference type="InterPro" id="IPR023796">
    <property type="entry name" value="Serpin_dom"/>
</dbReference>
<dbReference type="SUPFAM" id="SSF56574">
    <property type="entry name" value="Serpins"/>
    <property type="match status" value="1"/>
</dbReference>
<protein>
    <recommendedName>
        <fullName evidence="3">Serpin domain-containing protein</fullName>
    </recommendedName>
</protein>
<dbReference type="EMBL" id="OZ034822">
    <property type="protein sequence ID" value="CAL1409764.1"/>
    <property type="molecule type" value="Genomic_DNA"/>
</dbReference>